<dbReference type="InterPro" id="IPR001882">
    <property type="entry name" value="Biotin_BS"/>
</dbReference>
<dbReference type="InterPro" id="IPR005479">
    <property type="entry name" value="CPAse_ATP-bd"/>
</dbReference>
<keyword evidence="4" id="KW-0436">Ligase</keyword>
<dbReference type="PROSITE" id="PS00188">
    <property type="entry name" value="BIOTIN"/>
    <property type="match status" value="1"/>
</dbReference>
<dbReference type="SUPFAM" id="SSF51230">
    <property type="entry name" value="Single hybrid motif"/>
    <property type="match status" value="1"/>
</dbReference>
<name>A0A3P3VWR5_9MICO</name>
<dbReference type="Pfam" id="PF00289">
    <property type="entry name" value="Biotin_carb_N"/>
    <property type="match status" value="1"/>
</dbReference>
<dbReference type="FunFam" id="3.30.1490.20:FF:000003">
    <property type="entry name" value="acetyl-CoA carboxylase isoform X1"/>
    <property type="match status" value="1"/>
</dbReference>
<dbReference type="InterPro" id="IPR011764">
    <property type="entry name" value="Biotin_carboxylation_dom"/>
</dbReference>
<dbReference type="SUPFAM" id="SSF52440">
    <property type="entry name" value="PreATP-grasp domain"/>
    <property type="match status" value="1"/>
</dbReference>
<dbReference type="PROSITE" id="PS00867">
    <property type="entry name" value="CPSASE_2"/>
    <property type="match status" value="1"/>
</dbReference>
<dbReference type="Gene3D" id="2.40.50.100">
    <property type="match status" value="1"/>
</dbReference>
<dbReference type="GO" id="GO:0005524">
    <property type="term" value="F:ATP binding"/>
    <property type="evidence" value="ECO:0007669"/>
    <property type="project" value="UniProtKB-UniRule"/>
</dbReference>
<dbReference type="InterPro" id="IPR011053">
    <property type="entry name" value="Single_hybrid_motif"/>
</dbReference>
<dbReference type="Pfam" id="PF02785">
    <property type="entry name" value="Biotin_carb_C"/>
    <property type="match status" value="1"/>
</dbReference>
<dbReference type="PROSITE" id="PS50968">
    <property type="entry name" value="BIOTINYL_LIPOYL"/>
    <property type="match status" value="1"/>
</dbReference>
<dbReference type="Pfam" id="PF00364">
    <property type="entry name" value="Biotin_lipoyl"/>
    <property type="match status" value="1"/>
</dbReference>
<keyword evidence="5 9" id="KW-0547">Nucleotide-binding</keyword>
<comment type="cofactor">
    <cofactor evidence="1">
        <name>biotin</name>
        <dbReference type="ChEBI" id="CHEBI:57586"/>
    </cofactor>
</comment>
<dbReference type="Gene3D" id="3.30.1490.20">
    <property type="entry name" value="ATP-grasp fold, A domain"/>
    <property type="match status" value="1"/>
</dbReference>
<dbReference type="SUPFAM" id="SSF56059">
    <property type="entry name" value="Glutathione synthetase ATP-binding domain-like"/>
    <property type="match status" value="1"/>
</dbReference>
<comment type="catalytic activity">
    <reaction evidence="8">
        <text>N(6)-biotinyl-L-lysyl-[protein] + hydrogencarbonate + ATP = N(6)-carboxybiotinyl-L-lysyl-[protein] + ADP + phosphate + H(+)</text>
        <dbReference type="Rhea" id="RHEA:13501"/>
        <dbReference type="Rhea" id="RHEA-COMP:10505"/>
        <dbReference type="Rhea" id="RHEA-COMP:10506"/>
        <dbReference type="ChEBI" id="CHEBI:15378"/>
        <dbReference type="ChEBI" id="CHEBI:17544"/>
        <dbReference type="ChEBI" id="CHEBI:30616"/>
        <dbReference type="ChEBI" id="CHEBI:43474"/>
        <dbReference type="ChEBI" id="CHEBI:83144"/>
        <dbReference type="ChEBI" id="CHEBI:83145"/>
        <dbReference type="ChEBI" id="CHEBI:456216"/>
        <dbReference type="EC" id="6.3.4.14"/>
    </reaction>
</comment>
<evidence type="ECO:0000259" key="11">
    <source>
        <dbReference type="PROSITE" id="PS50975"/>
    </source>
</evidence>
<evidence type="ECO:0000256" key="5">
    <source>
        <dbReference type="ARBA" id="ARBA00022741"/>
    </source>
</evidence>
<dbReference type="InterPro" id="IPR011761">
    <property type="entry name" value="ATP-grasp"/>
</dbReference>
<dbReference type="InterPro" id="IPR016185">
    <property type="entry name" value="PreATP-grasp_dom_sf"/>
</dbReference>
<dbReference type="OrthoDB" id="9760256at2"/>
<dbReference type="InterPro" id="IPR005482">
    <property type="entry name" value="Biotin_COase_C"/>
</dbReference>
<proteinExistence type="predicted"/>
<dbReference type="Gene3D" id="3.40.50.20">
    <property type="match status" value="1"/>
</dbReference>
<evidence type="ECO:0000256" key="8">
    <source>
        <dbReference type="ARBA" id="ARBA00048600"/>
    </source>
</evidence>
<dbReference type="RefSeq" id="WP_124971063.1">
    <property type="nucleotide sequence ID" value="NZ_RQVS01000005.1"/>
</dbReference>
<dbReference type="InterPro" id="IPR005481">
    <property type="entry name" value="BC-like_N"/>
</dbReference>
<evidence type="ECO:0000256" key="9">
    <source>
        <dbReference type="PROSITE-ProRule" id="PRU00409"/>
    </source>
</evidence>
<dbReference type="GO" id="GO:0046872">
    <property type="term" value="F:metal ion binding"/>
    <property type="evidence" value="ECO:0007669"/>
    <property type="project" value="InterPro"/>
</dbReference>
<dbReference type="FunFam" id="3.40.50.20:FF:000010">
    <property type="entry name" value="Propionyl-CoA carboxylase subunit alpha"/>
    <property type="match status" value="1"/>
</dbReference>
<evidence type="ECO:0000256" key="7">
    <source>
        <dbReference type="ARBA" id="ARBA00023267"/>
    </source>
</evidence>
<dbReference type="PROSITE" id="PS50975">
    <property type="entry name" value="ATP_GRASP"/>
    <property type="match status" value="1"/>
</dbReference>
<evidence type="ECO:0000256" key="4">
    <source>
        <dbReference type="ARBA" id="ARBA00022598"/>
    </source>
</evidence>
<dbReference type="EC" id="6.3.4.14" evidence="3"/>
<evidence type="ECO:0000256" key="6">
    <source>
        <dbReference type="ARBA" id="ARBA00022840"/>
    </source>
</evidence>
<keyword evidence="14" id="KW-1185">Reference proteome</keyword>
<evidence type="ECO:0000313" key="13">
    <source>
        <dbReference type="EMBL" id="RRJ87241.1"/>
    </source>
</evidence>
<dbReference type="PANTHER" id="PTHR48095">
    <property type="entry name" value="PYRUVATE CARBOXYLASE SUBUNIT A"/>
    <property type="match status" value="1"/>
</dbReference>
<dbReference type="SUPFAM" id="SSF51246">
    <property type="entry name" value="Rudiment single hybrid motif"/>
    <property type="match status" value="1"/>
</dbReference>
<evidence type="ECO:0000256" key="2">
    <source>
        <dbReference type="ARBA" id="ARBA00003761"/>
    </source>
</evidence>
<dbReference type="Pfam" id="PF02786">
    <property type="entry name" value="CPSase_L_D2"/>
    <property type="match status" value="1"/>
</dbReference>
<organism evidence="13 14">
    <name type="scientific">Gulosibacter macacae</name>
    <dbReference type="NCBI Taxonomy" id="2488791"/>
    <lineage>
        <taxon>Bacteria</taxon>
        <taxon>Bacillati</taxon>
        <taxon>Actinomycetota</taxon>
        <taxon>Actinomycetes</taxon>
        <taxon>Micrococcales</taxon>
        <taxon>Microbacteriaceae</taxon>
        <taxon>Gulosibacter</taxon>
    </lineage>
</organism>
<comment type="caution">
    <text evidence="13">The sequence shown here is derived from an EMBL/GenBank/DDBJ whole genome shotgun (WGS) entry which is preliminary data.</text>
</comment>
<sequence length="578" mass="61245">MQRILIANRGEIAVRIIRACAESERTSIAIYADQDHDALHVRLADEAYALGGATPATSYLNAEAIVALALRVNADGVHPGYGFLAENADFARAVEDAGLIWIGPRPDTIEQLGNKVAARELATSIGAPLVPGTTEPLANAEEAVAFAKEHGLPVAIKAAFGGGGRGLRVAHSLDEVADSFAAATSEAIAAFGRGECFVERFLEQPRHVEAQIVGDGEGAVVVVGDRDCSLQRRNQKLVEESPAPDLSEEQRTSIHDAARRIGEAVNYRGAGTVEFLVGRDGTVSFLEVNTRLQVEHPVTEITAGVDLVAEQFRIAEGRGLSLSETPVPTGHALEFRINAEDPGRGFLPAAGQVTGLRVPGGPGIRWDAGVEAGDRVEAAFDSMLAKLIVFAPDRAQAIARGRRALRELEVSGVATVVPFHRAVLEEPAFTDAPFGVYTQWIEQELLPKLPSAPRSAATAASELVRFAVELDGRRVMLGLPAEMLTRLGTNASSDAAQDAARETPETDPTLLEAPVAGTLVRRLIDEGASVTTGTPVAVLEAMKMETQVVAHRDGVVQWRVDEGETVALDAPIAVIAAE</sequence>
<accession>A0A3P3VWR5</accession>
<reference evidence="13 14" key="1">
    <citation type="submission" date="2018-11" db="EMBL/GenBank/DDBJ databases">
        <title>YIM 102482-1 draft genome.</title>
        <authorList>
            <person name="Li G."/>
            <person name="Jiang Y."/>
        </authorList>
    </citation>
    <scope>NUCLEOTIDE SEQUENCE [LARGE SCALE GENOMIC DNA]</scope>
    <source>
        <strain evidence="13 14">YIM 102482-1</strain>
    </source>
</reference>
<dbReference type="EMBL" id="RQVS01000005">
    <property type="protein sequence ID" value="RRJ87241.1"/>
    <property type="molecule type" value="Genomic_DNA"/>
</dbReference>
<dbReference type="Gene3D" id="3.30.470.20">
    <property type="entry name" value="ATP-grasp fold, B domain"/>
    <property type="match status" value="1"/>
</dbReference>
<dbReference type="GO" id="GO:0004075">
    <property type="term" value="F:biotin carboxylase activity"/>
    <property type="evidence" value="ECO:0007669"/>
    <property type="project" value="UniProtKB-EC"/>
</dbReference>
<evidence type="ECO:0000313" key="14">
    <source>
        <dbReference type="Proteomes" id="UP000274391"/>
    </source>
</evidence>
<dbReference type="InterPro" id="IPR011054">
    <property type="entry name" value="Rudment_hybrid_motif"/>
</dbReference>
<feature type="domain" description="ATP-grasp" evidence="11">
    <location>
        <begin position="119"/>
        <end position="316"/>
    </location>
</feature>
<comment type="function">
    <text evidence="2">This protein is a component of the acetyl coenzyme A carboxylase complex; first, biotin carboxylase catalyzes the carboxylation of the carrier protein and then the transcarboxylase transfers the carboxyl group to form malonyl-CoA.</text>
</comment>
<keyword evidence="6 9" id="KW-0067">ATP-binding</keyword>
<feature type="domain" description="Biotin carboxylation" evidence="12">
    <location>
        <begin position="1"/>
        <end position="444"/>
    </location>
</feature>
<evidence type="ECO:0000256" key="3">
    <source>
        <dbReference type="ARBA" id="ARBA00013263"/>
    </source>
</evidence>
<dbReference type="Proteomes" id="UP000274391">
    <property type="component" value="Unassembled WGS sequence"/>
</dbReference>
<evidence type="ECO:0000259" key="12">
    <source>
        <dbReference type="PROSITE" id="PS50979"/>
    </source>
</evidence>
<keyword evidence="7" id="KW-0092">Biotin</keyword>
<dbReference type="CDD" id="cd06850">
    <property type="entry name" value="biotinyl_domain"/>
    <property type="match status" value="1"/>
</dbReference>
<protein>
    <recommendedName>
        <fullName evidence="3">biotin carboxylase</fullName>
        <ecNumber evidence="3">6.3.4.14</ecNumber>
    </recommendedName>
</protein>
<dbReference type="SMART" id="SM00878">
    <property type="entry name" value="Biotin_carb_C"/>
    <property type="match status" value="1"/>
</dbReference>
<dbReference type="AlphaFoldDB" id="A0A3P3VWR5"/>
<dbReference type="PROSITE" id="PS50979">
    <property type="entry name" value="BC"/>
    <property type="match status" value="1"/>
</dbReference>
<feature type="domain" description="Lipoyl-binding" evidence="10">
    <location>
        <begin position="502"/>
        <end position="576"/>
    </location>
</feature>
<gene>
    <name evidence="13" type="ORF">EG850_05355</name>
</gene>
<evidence type="ECO:0000259" key="10">
    <source>
        <dbReference type="PROSITE" id="PS50968"/>
    </source>
</evidence>
<dbReference type="PANTHER" id="PTHR48095:SF2">
    <property type="entry name" value="BIOTIN CARBOXYLASE, CHLOROPLASTIC"/>
    <property type="match status" value="1"/>
</dbReference>
<dbReference type="InterPro" id="IPR000089">
    <property type="entry name" value="Biotin_lipoyl"/>
</dbReference>
<dbReference type="InterPro" id="IPR051602">
    <property type="entry name" value="ACC_Biotin_Carboxylase"/>
</dbReference>
<evidence type="ECO:0000256" key="1">
    <source>
        <dbReference type="ARBA" id="ARBA00001953"/>
    </source>
</evidence>
<dbReference type="InterPro" id="IPR013815">
    <property type="entry name" value="ATP_grasp_subdomain_1"/>
</dbReference>